<keyword evidence="3" id="KW-1185">Reference proteome</keyword>
<feature type="signal peptide" evidence="1">
    <location>
        <begin position="1"/>
        <end position="19"/>
    </location>
</feature>
<evidence type="ECO:0000313" key="3">
    <source>
        <dbReference type="Proteomes" id="UP000633219"/>
    </source>
</evidence>
<protein>
    <recommendedName>
        <fullName evidence="4">DUF3828 domain-containing protein</fullName>
    </recommendedName>
</protein>
<evidence type="ECO:0000313" key="2">
    <source>
        <dbReference type="EMBL" id="MBL0371387.1"/>
    </source>
</evidence>
<comment type="caution">
    <text evidence="2">The sequence shown here is derived from an EMBL/GenBank/DDBJ whole genome shotgun (WGS) entry which is preliminary data.</text>
</comment>
<dbReference type="RefSeq" id="WP_201654016.1">
    <property type="nucleotide sequence ID" value="NZ_JAEQNC010000002.1"/>
</dbReference>
<feature type="chain" id="PRO_5036767654" description="DUF3828 domain-containing protein" evidence="1">
    <location>
        <begin position="20"/>
        <end position="181"/>
    </location>
</feature>
<proteinExistence type="predicted"/>
<name>A0A936YMD1_9HYPH</name>
<dbReference type="AlphaFoldDB" id="A0A936YMD1"/>
<sequence>MRKIAAAALLLAIPAIAAAASPEDPVRRMMDVATARLDEQSSGGDYFDTPRLGRDYSGRFVEAYTAASKYPAYDDGSSNPFGYDVIANGQDGCPLEDVTYREGQSDGAKKTVVVRFKLWQCIPKDEQGYDSISEVRFDVVTENGQPVIDDIHRMRDGKWDSLVAEMAEIVKFGEQNASTPQ</sequence>
<organism evidence="2 3">
    <name type="scientific">Rhizobium setariae</name>
    <dbReference type="NCBI Taxonomy" id="2801340"/>
    <lineage>
        <taxon>Bacteria</taxon>
        <taxon>Pseudomonadati</taxon>
        <taxon>Pseudomonadota</taxon>
        <taxon>Alphaproteobacteria</taxon>
        <taxon>Hyphomicrobiales</taxon>
        <taxon>Rhizobiaceae</taxon>
        <taxon>Rhizobium/Agrobacterium group</taxon>
        <taxon>Rhizobium</taxon>
    </lineage>
</organism>
<evidence type="ECO:0000256" key="1">
    <source>
        <dbReference type="SAM" id="SignalP"/>
    </source>
</evidence>
<dbReference type="Proteomes" id="UP000633219">
    <property type="component" value="Unassembled WGS sequence"/>
</dbReference>
<dbReference type="EMBL" id="JAEQNC010000002">
    <property type="protein sequence ID" value="MBL0371387.1"/>
    <property type="molecule type" value="Genomic_DNA"/>
</dbReference>
<gene>
    <name evidence="2" type="ORF">JJB09_05045</name>
</gene>
<keyword evidence="1" id="KW-0732">Signal</keyword>
<reference evidence="2" key="1">
    <citation type="submission" date="2021-01" db="EMBL/GenBank/DDBJ databases">
        <title>Rhizobium sp. strain KVB221 16S ribosomal RNA gene Genome sequencing and assembly.</title>
        <authorList>
            <person name="Kang M."/>
        </authorList>
    </citation>
    <scope>NUCLEOTIDE SEQUENCE</scope>
    <source>
        <strain evidence="2">KVB221</strain>
    </source>
</reference>
<accession>A0A936YMD1</accession>
<evidence type="ECO:0008006" key="4">
    <source>
        <dbReference type="Google" id="ProtNLM"/>
    </source>
</evidence>